<comment type="cofactor">
    <cofactor evidence="2">
        <name>Zn(2+)</name>
        <dbReference type="ChEBI" id="CHEBI:29105"/>
    </cofactor>
</comment>
<keyword evidence="5" id="KW-0479">Metal-binding</keyword>
<dbReference type="PANTHER" id="PTHR42904:SF6">
    <property type="entry name" value="NAD-CAPPED RNA HYDROLASE NUDT12"/>
    <property type="match status" value="1"/>
</dbReference>
<evidence type="ECO:0000256" key="5">
    <source>
        <dbReference type="ARBA" id="ARBA00022723"/>
    </source>
</evidence>
<dbReference type="Gene3D" id="3.90.79.20">
    <property type="match status" value="1"/>
</dbReference>
<dbReference type="EMBL" id="PUEJ01000006">
    <property type="protein sequence ID" value="PRH85996.1"/>
    <property type="molecule type" value="Genomic_DNA"/>
</dbReference>
<keyword evidence="6" id="KW-0378">Hydrolase</keyword>
<dbReference type="Proteomes" id="UP000237682">
    <property type="component" value="Unassembled WGS sequence"/>
</dbReference>
<protein>
    <recommendedName>
        <fullName evidence="4">NAD(+) diphosphatase</fullName>
        <ecNumber evidence="4">3.6.1.22</ecNumber>
    </recommendedName>
</protein>
<evidence type="ECO:0000256" key="7">
    <source>
        <dbReference type="ARBA" id="ARBA00022842"/>
    </source>
</evidence>
<dbReference type="Gene3D" id="3.90.79.10">
    <property type="entry name" value="Nucleoside Triphosphate Pyrophosphohydrolase"/>
    <property type="match status" value="1"/>
</dbReference>
<dbReference type="GO" id="GO:0035529">
    <property type="term" value="F:NADH pyrophosphatase activity"/>
    <property type="evidence" value="ECO:0007669"/>
    <property type="project" value="TreeGrafter"/>
</dbReference>
<evidence type="ECO:0000313" key="12">
    <source>
        <dbReference type="Proteomes" id="UP000237682"/>
    </source>
</evidence>
<evidence type="ECO:0000256" key="3">
    <source>
        <dbReference type="ARBA" id="ARBA00009595"/>
    </source>
</evidence>
<dbReference type="GO" id="GO:0019677">
    <property type="term" value="P:NAD+ catabolic process"/>
    <property type="evidence" value="ECO:0007669"/>
    <property type="project" value="TreeGrafter"/>
</dbReference>
<dbReference type="NCBIfam" id="NF001299">
    <property type="entry name" value="PRK00241.1"/>
    <property type="match status" value="1"/>
</dbReference>
<evidence type="ECO:0000256" key="1">
    <source>
        <dbReference type="ARBA" id="ARBA00001946"/>
    </source>
</evidence>
<dbReference type="GO" id="GO:0006742">
    <property type="term" value="P:NADP+ catabolic process"/>
    <property type="evidence" value="ECO:0007669"/>
    <property type="project" value="TreeGrafter"/>
</dbReference>
<comment type="caution">
    <text evidence="11">The sequence shown here is derived from an EMBL/GenBank/DDBJ whole genome shotgun (WGS) entry which is preliminary data.</text>
</comment>
<dbReference type="AlphaFoldDB" id="A0A2S9Q9G9"/>
<evidence type="ECO:0000256" key="4">
    <source>
        <dbReference type="ARBA" id="ARBA00012381"/>
    </source>
</evidence>
<comment type="catalytic activity">
    <reaction evidence="9">
        <text>a 5'-end NAD(+)-phospho-ribonucleoside in mRNA + H2O = a 5'-end phospho-adenosine-phospho-ribonucleoside in mRNA + beta-nicotinamide D-ribonucleotide + 2 H(+)</text>
        <dbReference type="Rhea" id="RHEA:60876"/>
        <dbReference type="Rhea" id="RHEA-COMP:15698"/>
        <dbReference type="Rhea" id="RHEA-COMP:15719"/>
        <dbReference type="ChEBI" id="CHEBI:14649"/>
        <dbReference type="ChEBI" id="CHEBI:15377"/>
        <dbReference type="ChEBI" id="CHEBI:15378"/>
        <dbReference type="ChEBI" id="CHEBI:144029"/>
        <dbReference type="ChEBI" id="CHEBI:144051"/>
    </reaction>
    <physiologicalReaction direction="left-to-right" evidence="9">
        <dbReference type="Rhea" id="RHEA:60877"/>
    </physiologicalReaction>
</comment>
<dbReference type="GO" id="GO:0046872">
    <property type="term" value="F:metal ion binding"/>
    <property type="evidence" value="ECO:0007669"/>
    <property type="project" value="UniProtKB-KW"/>
</dbReference>
<dbReference type="CDD" id="cd03429">
    <property type="entry name" value="NUDIX_NADH_pyrophosphatase_Nudt13"/>
    <property type="match status" value="1"/>
</dbReference>
<evidence type="ECO:0000313" key="11">
    <source>
        <dbReference type="EMBL" id="PRH85996.1"/>
    </source>
</evidence>
<dbReference type="InterPro" id="IPR015797">
    <property type="entry name" value="NUDIX_hydrolase-like_dom_sf"/>
</dbReference>
<evidence type="ECO:0000256" key="2">
    <source>
        <dbReference type="ARBA" id="ARBA00001947"/>
    </source>
</evidence>
<dbReference type="RefSeq" id="WP_105863295.1">
    <property type="nucleotide sequence ID" value="NZ_PUEJ01000006.1"/>
</dbReference>
<dbReference type="InterPro" id="IPR015376">
    <property type="entry name" value="Znr_NADH_PPase"/>
</dbReference>
<dbReference type="Pfam" id="PF09296">
    <property type="entry name" value="NUDIX-like"/>
    <property type="match status" value="1"/>
</dbReference>
<dbReference type="InterPro" id="IPR000086">
    <property type="entry name" value="NUDIX_hydrolase_dom"/>
</dbReference>
<dbReference type="InterPro" id="IPR020084">
    <property type="entry name" value="NUDIX_hydrolase_CS"/>
</dbReference>
<reference evidence="11 12" key="1">
    <citation type="submission" date="2018-02" db="EMBL/GenBank/DDBJ databases">
        <title>Whole genome sequencing of endophytic bacterium.</title>
        <authorList>
            <person name="Eedara R."/>
            <person name="Podile A.R."/>
        </authorList>
    </citation>
    <scope>NUCLEOTIDE SEQUENCE [LARGE SCALE GENOMIC DNA]</scope>
    <source>
        <strain evidence="11 12">RP1T</strain>
    </source>
</reference>
<dbReference type="EC" id="3.6.1.22" evidence="4"/>
<dbReference type="PROSITE" id="PS51462">
    <property type="entry name" value="NUDIX"/>
    <property type="match status" value="1"/>
</dbReference>
<dbReference type="InterPro" id="IPR050241">
    <property type="entry name" value="NAD-cap_RNA_hydrolase_NudC"/>
</dbReference>
<dbReference type="SUPFAM" id="SSF55811">
    <property type="entry name" value="Nudix"/>
    <property type="match status" value="1"/>
</dbReference>
<keyword evidence="12" id="KW-1185">Reference proteome</keyword>
<sequence length="318" mass="35802">MTLHTLFDRSAAIAYSLNPLDRASGQREDEAFIAEKLTHSSCRFFAFSGDVPLLRIRDGVHEALFDHEEIESFKDSRQNIFLGLQPDGSAVFARAFDKGLVDDLAWRPDVEAMDLRSLAMRGLVAPEILGELSTAKEVLDWHHRHRFCANCGQETRITASGWRRDCANCGTQHFPRVDPVVIMLAIDGERCLMGRQTRFPEKMYSALAGFLEPGETIEDAVRREILEESGIACSHVRYFASQPWPFPSSLMVGCFARATGRDINVDIKELEDARWFTREEVVQMLIDEHPEGFNAPKPMAIAHHLLKEFAEKGGAVVP</sequence>
<dbReference type="GO" id="GO:0005829">
    <property type="term" value="C:cytosol"/>
    <property type="evidence" value="ECO:0007669"/>
    <property type="project" value="TreeGrafter"/>
</dbReference>
<feature type="domain" description="Nudix hydrolase" evidence="10">
    <location>
        <begin position="175"/>
        <end position="299"/>
    </location>
</feature>
<dbReference type="PROSITE" id="PS00893">
    <property type="entry name" value="NUDIX_BOX"/>
    <property type="match status" value="1"/>
</dbReference>
<organism evidence="11 12">
    <name type="scientific">Labrys okinawensis</name>
    <dbReference type="NCBI Taxonomy" id="346911"/>
    <lineage>
        <taxon>Bacteria</taxon>
        <taxon>Pseudomonadati</taxon>
        <taxon>Pseudomonadota</taxon>
        <taxon>Alphaproteobacteria</taxon>
        <taxon>Hyphomicrobiales</taxon>
        <taxon>Xanthobacteraceae</taxon>
        <taxon>Labrys</taxon>
    </lineage>
</organism>
<dbReference type="InterPro" id="IPR015375">
    <property type="entry name" value="NADH_PPase-like_N"/>
</dbReference>
<evidence type="ECO:0000256" key="6">
    <source>
        <dbReference type="ARBA" id="ARBA00022801"/>
    </source>
</evidence>
<dbReference type="Pfam" id="PF09297">
    <property type="entry name" value="Zn_ribbon_NUD"/>
    <property type="match status" value="1"/>
</dbReference>
<dbReference type="InterPro" id="IPR049734">
    <property type="entry name" value="NudC-like_C"/>
</dbReference>
<dbReference type="PANTHER" id="PTHR42904">
    <property type="entry name" value="NUDIX HYDROLASE, NUDC SUBFAMILY"/>
    <property type="match status" value="1"/>
</dbReference>
<gene>
    <name evidence="11" type="ORF">C5L14_17195</name>
</gene>
<proteinExistence type="inferred from homology"/>
<accession>A0A2S9Q9G9</accession>
<evidence type="ECO:0000256" key="9">
    <source>
        <dbReference type="ARBA" id="ARBA00023679"/>
    </source>
</evidence>
<comment type="similarity">
    <text evidence="3">Belongs to the Nudix hydrolase family. NudC subfamily.</text>
</comment>
<dbReference type="Pfam" id="PF00293">
    <property type="entry name" value="NUDIX"/>
    <property type="match status" value="1"/>
</dbReference>
<name>A0A2S9Q9G9_9HYPH</name>
<evidence type="ECO:0000259" key="10">
    <source>
        <dbReference type="PROSITE" id="PS51462"/>
    </source>
</evidence>
<dbReference type="OrthoDB" id="9791656at2"/>
<keyword evidence="8" id="KW-0520">NAD</keyword>
<keyword evidence="7" id="KW-0460">Magnesium</keyword>
<comment type="cofactor">
    <cofactor evidence="1">
        <name>Mg(2+)</name>
        <dbReference type="ChEBI" id="CHEBI:18420"/>
    </cofactor>
</comment>
<evidence type="ECO:0000256" key="8">
    <source>
        <dbReference type="ARBA" id="ARBA00023027"/>
    </source>
</evidence>